<accession>Q47FF1</accession>
<dbReference type="PROSITE" id="PS51833">
    <property type="entry name" value="HDOD"/>
    <property type="match status" value="1"/>
</dbReference>
<gene>
    <name evidence="3" type="ordered locus">Daro_1683</name>
</gene>
<feature type="domain" description="HDOD" evidence="2">
    <location>
        <begin position="45"/>
        <end position="234"/>
    </location>
</feature>
<sequence>MNNAAMMIADAHDPNDPDKKGDALKAQRFQMLADIAKELSGEVVFPTYFDAVLRLRKALHDRDQSIANIAHAVSVEPLISAKLLQLANSVAFNPQGNEVVDLKSAIVRLGLNAVRTAALSIVMTQLMRAKGMAEFSEITRGLWEHSIQTSAAARVIARQMPRLNADEAMLAGLIHDLGAFYMLYRATQYQELRHRPESIKYLIVNWHESIGVSLLNALGLPAEIVEATADHDHMRSIPTAIKTLSEVIYVANMLCGGHFEWLMQDQPEIPSELAALEEEFGHLRPEIEALTAEMRDSFS</sequence>
<dbReference type="AlphaFoldDB" id="Q47FF1"/>
<dbReference type="InterPro" id="IPR052340">
    <property type="entry name" value="RNase_Y/CdgJ"/>
</dbReference>
<dbReference type="EMBL" id="CP000089">
    <property type="protein sequence ID" value="AAZ46430.1"/>
    <property type="molecule type" value="Genomic_DNA"/>
</dbReference>
<dbReference type="InterPro" id="IPR013976">
    <property type="entry name" value="HDOD"/>
</dbReference>
<dbReference type="eggNOG" id="COG1639">
    <property type="taxonomic scope" value="Bacteria"/>
</dbReference>
<dbReference type="InterPro" id="IPR003607">
    <property type="entry name" value="HD/PDEase_dom"/>
</dbReference>
<dbReference type="STRING" id="159087.Daro_1683"/>
<dbReference type="PANTHER" id="PTHR33525:SF3">
    <property type="entry name" value="RIBONUCLEASE Y"/>
    <property type="match status" value="1"/>
</dbReference>
<proteinExistence type="predicted"/>
<feature type="compositionally biased region" description="Basic and acidic residues" evidence="1">
    <location>
        <begin position="10"/>
        <end position="21"/>
    </location>
</feature>
<reference evidence="3" key="1">
    <citation type="submission" date="2005-08" db="EMBL/GenBank/DDBJ databases">
        <title>Complete sequence of Dechloromonas aromatica RCB.</title>
        <authorList>
            <person name="Salinero K.K."/>
            <person name="Copeland A."/>
            <person name="Lucas S."/>
            <person name="Lapidus A."/>
            <person name="Barry K."/>
            <person name="Detter J.C."/>
            <person name="Glavina T."/>
            <person name="Hammon N."/>
            <person name="Israni S."/>
            <person name="Pitluck S."/>
            <person name="Di Bartolo G."/>
            <person name="Trong S."/>
            <person name="Schmutz J."/>
            <person name="Larimer F."/>
            <person name="Land M."/>
            <person name="Ivanova N."/>
            <person name="Richardson P."/>
        </authorList>
    </citation>
    <scope>NUCLEOTIDE SEQUENCE</scope>
    <source>
        <strain evidence="3">RCB</strain>
    </source>
</reference>
<dbReference type="Gene3D" id="1.10.3210.10">
    <property type="entry name" value="Hypothetical protein af1432"/>
    <property type="match status" value="1"/>
</dbReference>
<evidence type="ECO:0000256" key="1">
    <source>
        <dbReference type="SAM" id="MobiDB-lite"/>
    </source>
</evidence>
<protein>
    <submittedName>
        <fullName evidence="3">HDIG protein</fullName>
    </submittedName>
</protein>
<dbReference type="PANTHER" id="PTHR33525">
    <property type="match status" value="1"/>
</dbReference>
<dbReference type="Pfam" id="PF08668">
    <property type="entry name" value="HDOD"/>
    <property type="match status" value="1"/>
</dbReference>
<feature type="region of interest" description="Disordered" evidence="1">
    <location>
        <begin position="1"/>
        <end position="21"/>
    </location>
</feature>
<organism evidence="3">
    <name type="scientific">Dechloromonas aromatica (strain RCB)</name>
    <dbReference type="NCBI Taxonomy" id="159087"/>
    <lineage>
        <taxon>Bacteria</taxon>
        <taxon>Pseudomonadati</taxon>
        <taxon>Pseudomonadota</taxon>
        <taxon>Betaproteobacteria</taxon>
        <taxon>Rhodocyclales</taxon>
        <taxon>Azonexaceae</taxon>
        <taxon>Dechloromonas</taxon>
    </lineage>
</organism>
<evidence type="ECO:0000313" key="3">
    <source>
        <dbReference type="EMBL" id="AAZ46430.1"/>
    </source>
</evidence>
<dbReference type="KEGG" id="dar:Daro_1683"/>
<dbReference type="SUPFAM" id="SSF109604">
    <property type="entry name" value="HD-domain/PDEase-like"/>
    <property type="match status" value="1"/>
</dbReference>
<evidence type="ECO:0000259" key="2">
    <source>
        <dbReference type="PROSITE" id="PS51833"/>
    </source>
</evidence>
<name>Q47FF1_DECAR</name>
<dbReference type="HOGENOM" id="CLU_048246_1_1_4"/>
<dbReference type="CDD" id="cd00077">
    <property type="entry name" value="HDc"/>
    <property type="match status" value="1"/>
</dbReference>